<comment type="caution">
    <text evidence="4">The sequence shown here is derived from an EMBL/GenBank/DDBJ whole genome shotgun (WGS) entry which is preliminary data.</text>
</comment>
<keyword evidence="1" id="KW-0862">Zinc</keyword>
<sequence length="996" mass="109476">SFIKPERQLHFANSPNGELLKAWLVRLALSCRPWVMHFVLELKVILVYVKAVLLVYFLYKVFLLDVLKAVIRESVTEMVANLEEDSGSLLGPLAEPLPPFVEFNLPQDQLQRESAAVPHQPVPQPQGSQPASNMVSPVPMQMVSPVPMQALATGMSPAPAGCEPTGGNQVVVDPAARAVEEIIQRVMREAEEAFAREVKRLQGPTEETQSYQSASSGAGVGAGIGQTMGVPQPMGGGRNSPPRGMGGMPSPPPGIAVPTQAGSALTEALRTLELPKLPAPGGEGASLQFGDWVTVVYPLMCDVSGSASEWWGSMVQGVENHYAQWLTASPLEKLRMRPTPPVHLEANPRLEQQAVTMLLGVLPESLRQDIIASRRLTTTGILFRLYTSYQPGGSGERTGLIRSLSEVKVSCQSSQMELRNWGGSQVAFRLASMRQELDVDRTPSWESVNDWAEYIQAELEELANAQVAGKATPSNPPALAPVLTQGNPAVKALSGDGQKPWDRNDGQKPRDRQDGDKAPCRFWGTEEGCRRGEKCTYAHSWGSLEKSSRCLLCSSTKHRKKDCPTVKPKEGNGGAQKGDRKVAKIQDKKGQKGSEKECQKETPSPAKEAAEEAPQPEKRSEGSQPKQESDLVQNLSGLVKSMTSIKSFFIKTVKADRCDISHPKHGNLECVRRQGCPVMDRQSALDLLESLEKGGIGDHYEPSDHEIDWWKKRYPQVPDRIWALMRGQGLNWEEVASTLPWNRAKRRRLERARGGVVVHLFSGSGGESKKWKDLAGYDTEVLTVDITANAQEDLHLAVVWADLWGLAERGRIRMITAGPPYRTVSRFRHGSPGPCPLRGRKDLRFGLKDLNERELMKVDGDSALWLKTLGLYERSQEGMAENGLSGQCGLVVENPQDPQEHVDDGKEYPSFWEWEGALGHQRPKPTMLLSNVGQLKELDGITSNGSGEEIQSDLKERLKQTATWSTWAPGLMAALKVVIPKFLDGQAQHQASWASQ</sequence>
<reference evidence="4" key="1">
    <citation type="submission" date="2022-10" db="EMBL/GenBank/DDBJ databases">
        <authorList>
            <person name="Chen Y."/>
            <person name="Dougan E. K."/>
            <person name="Chan C."/>
            <person name="Rhodes N."/>
            <person name="Thang M."/>
        </authorList>
    </citation>
    <scope>NUCLEOTIDE SEQUENCE</scope>
</reference>
<dbReference type="EMBL" id="CAMXCT010000083">
    <property type="protein sequence ID" value="CAI3973544.1"/>
    <property type="molecule type" value="Genomic_DNA"/>
</dbReference>
<evidence type="ECO:0000313" key="6">
    <source>
        <dbReference type="Proteomes" id="UP001152797"/>
    </source>
</evidence>
<keyword evidence="1" id="KW-0479">Metal-binding</keyword>
<evidence type="ECO:0000313" key="4">
    <source>
        <dbReference type="EMBL" id="CAI3973544.1"/>
    </source>
</evidence>
<protein>
    <recommendedName>
        <fullName evidence="3">C3H1-type domain-containing protein</fullName>
    </recommendedName>
</protein>
<gene>
    <name evidence="4" type="ORF">C1SCF055_LOCUS2044</name>
</gene>
<feature type="compositionally biased region" description="Basic and acidic residues" evidence="2">
    <location>
        <begin position="499"/>
        <end position="519"/>
    </location>
</feature>
<dbReference type="SMART" id="SM00356">
    <property type="entry name" value="ZnF_C3H1"/>
    <property type="match status" value="1"/>
</dbReference>
<feature type="zinc finger region" description="C3H1-type" evidence="1">
    <location>
        <begin position="514"/>
        <end position="542"/>
    </location>
</feature>
<dbReference type="PROSITE" id="PS50103">
    <property type="entry name" value="ZF_C3H1"/>
    <property type="match status" value="1"/>
</dbReference>
<feature type="region of interest" description="Disordered" evidence="2">
    <location>
        <begin position="559"/>
        <end position="631"/>
    </location>
</feature>
<proteinExistence type="predicted"/>
<feature type="compositionally biased region" description="Polar residues" evidence="2">
    <location>
        <begin position="622"/>
        <end position="631"/>
    </location>
</feature>
<evidence type="ECO:0000256" key="2">
    <source>
        <dbReference type="SAM" id="MobiDB-lite"/>
    </source>
</evidence>
<feature type="region of interest" description="Disordered" evidence="2">
    <location>
        <begin position="488"/>
        <end position="523"/>
    </location>
</feature>
<reference evidence="5 6" key="2">
    <citation type="submission" date="2024-05" db="EMBL/GenBank/DDBJ databases">
        <authorList>
            <person name="Chen Y."/>
            <person name="Shah S."/>
            <person name="Dougan E. K."/>
            <person name="Thang M."/>
            <person name="Chan C."/>
        </authorList>
    </citation>
    <scope>NUCLEOTIDE SEQUENCE [LARGE SCALE GENOMIC DNA]</scope>
</reference>
<keyword evidence="1" id="KW-0863">Zinc-finger</keyword>
<accession>A0A9P1BHM3</accession>
<dbReference type="EMBL" id="CAMXCT020000083">
    <property type="protein sequence ID" value="CAL1126919.1"/>
    <property type="molecule type" value="Genomic_DNA"/>
</dbReference>
<name>A0A9P1BHM3_9DINO</name>
<dbReference type="OrthoDB" id="427634at2759"/>
<evidence type="ECO:0000256" key="1">
    <source>
        <dbReference type="PROSITE-ProRule" id="PRU00723"/>
    </source>
</evidence>
<feature type="compositionally biased region" description="Low complexity" evidence="2">
    <location>
        <begin position="114"/>
        <end position="133"/>
    </location>
</feature>
<dbReference type="AlphaFoldDB" id="A0A9P1BHM3"/>
<feature type="non-terminal residue" evidence="4">
    <location>
        <position position="996"/>
    </location>
</feature>
<dbReference type="GO" id="GO:0008270">
    <property type="term" value="F:zinc ion binding"/>
    <property type="evidence" value="ECO:0007669"/>
    <property type="project" value="UniProtKB-KW"/>
</dbReference>
<evidence type="ECO:0000313" key="5">
    <source>
        <dbReference type="EMBL" id="CAL4760856.1"/>
    </source>
</evidence>
<feature type="non-terminal residue" evidence="4">
    <location>
        <position position="1"/>
    </location>
</feature>
<dbReference type="EMBL" id="CAMXCT030000083">
    <property type="protein sequence ID" value="CAL4760856.1"/>
    <property type="molecule type" value="Genomic_DNA"/>
</dbReference>
<feature type="compositionally biased region" description="Basic and acidic residues" evidence="2">
    <location>
        <begin position="577"/>
        <end position="600"/>
    </location>
</feature>
<evidence type="ECO:0000259" key="3">
    <source>
        <dbReference type="PROSITE" id="PS50103"/>
    </source>
</evidence>
<feature type="domain" description="C3H1-type" evidence="3">
    <location>
        <begin position="514"/>
        <end position="542"/>
    </location>
</feature>
<feature type="region of interest" description="Disordered" evidence="2">
    <location>
        <begin position="112"/>
        <end position="133"/>
    </location>
</feature>
<keyword evidence="6" id="KW-1185">Reference proteome</keyword>
<dbReference type="InterPro" id="IPR000571">
    <property type="entry name" value="Znf_CCCH"/>
</dbReference>
<organism evidence="4">
    <name type="scientific">Cladocopium goreaui</name>
    <dbReference type="NCBI Taxonomy" id="2562237"/>
    <lineage>
        <taxon>Eukaryota</taxon>
        <taxon>Sar</taxon>
        <taxon>Alveolata</taxon>
        <taxon>Dinophyceae</taxon>
        <taxon>Suessiales</taxon>
        <taxon>Symbiodiniaceae</taxon>
        <taxon>Cladocopium</taxon>
    </lineage>
</organism>
<dbReference type="Proteomes" id="UP001152797">
    <property type="component" value="Unassembled WGS sequence"/>
</dbReference>